<evidence type="ECO:0000256" key="12">
    <source>
        <dbReference type="PIRNR" id="PIRNR015601"/>
    </source>
</evidence>
<keyword evidence="16" id="KW-1185">Reference proteome</keyword>
<evidence type="ECO:0000256" key="1">
    <source>
        <dbReference type="ARBA" id="ARBA00004496"/>
    </source>
</evidence>
<comment type="function">
    <text evidence="10 12">Specifically methylates the N3 position of the uracil ring of uridine 1498 (m3U1498) in 16S rRNA. Acts on the fully assembled 30S ribosomal subunit.</text>
</comment>
<dbReference type="InterPro" id="IPR029028">
    <property type="entry name" value="Alpha/beta_knot_MTases"/>
</dbReference>
<evidence type="ECO:0000256" key="11">
    <source>
        <dbReference type="ARBA" id="ARBA00047944"/>
    </source>
</evidence>
<evidence type="ECO:0000256" key="7">
    <source>
        <dbReference type="ARBA" id="ARBA00022603"/>
    </source>
</evidence>
<sequence>MRIPRLFVDQPLASGQIVDLDPAASRYLGSVLRMETGRPLIVFNGQGGEYLATIHTASKKQVSIGVGKFNPENRESPLHIALGIGLSKGDRFDLVVQKATELGVNHITPLLTSRAEVKLNKERAEKKLAHWRQIAISASEQCQRNIPPTIAAPQKLQEWLDNRTEDLRLVLHHRSDRLLAQHLKPSSVALVIGPEGGLDDDEIQLALKVDFKQLTLGPRVFRTETAPMVALSLLQYQWGDF</sequence>
<reference evidence="15 16" key="1">
    <citation type="submission" date="2020-08" db="EMBL/GenBank/DDBJ databases">
        <title>Genomic Encyclopedia of Type Strains, Phase III (KMG-III): the genomes of soil and plant-associated and newly described type strains.</title>
        <authorList>
            <person name="Whitman W."/>
        </authorList>
    </citation>
    <scope>NUCLEOTIDE SEQUENCE [LARGE SCALE GENOMIC DNA]</scope>
    <source>
        <strain evidence="15 16">CECT 8571</strain>
    </source>
</reference>
<feature type="domain" description="Ribosomal RNA small subunit methyltransferase E methyltransferase" evidence="13">
    <location>
        <begin position="75"/>
        <end position="235"/>
    </location>
</feature>
<dbReference type="PANTHER" id="PTHR30027:SF3">
    <property type="entry name" value="16S RRNA (URACIL(1498)-N(3))-METHYLTRANSFERASE"/>
    <property type="match status" value="1"/>
</dbReference>
<dbReference type="SUPFAM" id="SSF88697">
    <property type="entry name" value="PUA domain-like"/>
    <property type="match status" value="1"/>
</dbReference>
<dbReference type="InterPro" id="IPR046886">
    <property type="entry name" value="RsmE_MTase_dom"/>
</dbReference>
<proteinExistence type="inferred from homology"/>
<dbReference type="NCBIfam" id="TIGR00046">
    <property type="entry name" value="RsmE family RNA methyltransferase"/>
    <property type="match status" value="1"/>
</dbReference>
<evidence type="ECO:0000259" key="14">
    <source>
        <dbReference type="Pfam" id="PF20260"/>
    </source>
</evidence>
<dbReference type="AlphaFoldDB" id="A0A839UFW6"/>
<keyword evidence="7 12" id="KW-0489">Methyltransferase</keyword>
<comment type="subcellular location">
    <subcellularLocation>
        <location evidence="1 12">Cytoplasm</location>
    </subcellularLocation>
</comment>
<evidence type="ECO:0000256" key="3">
    <source>
        <dbReference type="ARBA" id="ARBA00012328"/>
    </source>
</evidence>
<dbReference type="RefSeq" id="WP_183907274.1">
    <property type="nucleotide sequence ID" value="NZ_JACHXZ010000001.1"/>
</dbReference>
<keyword evidence="8 12" id="KW-0808">Transferase</keyword>
<dbReference type="Gene3D" id="2.40.240.20">
    <property type="entry name" value="Hypothetical PUA domain-like, domain 1"/>
    <property type="match status" value="1"/>
</dbReference>
<keyword evidence="9 12" id="KW-0949">S-adenosyl-L-methionine</keyword>
<evidence type="ECO:0000313" key="15">
    <source>
        <dbReference type="EMBL" id="MBB3166934.1"/>
    </source>
</evidence>
<evidence type="ECO:0000256" key="8">
    <source>
        <dbReference type="ARBA" id="ARBA00022679"/>
    </source>
</evidence>
<evidence type="ECO:0000313" key="16">
    <source>
        <dbReference type="Proteomes" id="UP000559987"/>
    </source>
</evidence>
<dbReference type="InterPro" id="IPR006700">
    <property type="entry name" value="RsmE"/>
</dbReference>
<dbReference type="PANTHER" id="PTHR30027">
    <property type="entry name" value="RIBOSOMAL RNA SMALL SUBUNIT METHYLTRANSFERASE E"/>
    <property type="match status" value="1"/>
</dbReference>
<dbReference type="CDD" id="cd18084">
    <property type="entry name" value="RsmE-like"/>
    <property type="match status" value="1"/>
</dbReference>
<feature type="domain" description="Ribosomal RNA small subunit methyltransferase E PUA-like" evidence="14">
    <location>
        <begin position="20"/>
        <end position="64"/>
    </location>
</feature>
<dbReference type="InterPro" id="IPR015947">
    <property type="entry name" value="PUA-like_sf"/>
</dbReference>
<comment type="catalytic activity">
    <reaction evidence="11 12">
        <text>uridine(1498) in 16S rRNA + S-adenosyl-L-methionine = N(3)-methyluridine(1498) in 16S rRNA + S-adenosyl-L-homocysteine + H(+)</text>
        <dbReference type="Rhea" id="RHEA:42920"/>
        <dbReference type="Rhea" id="RHEA-COMP:10283"/>
        <dbReference type="Rhea" id="RHEA-COMP:10284"/>
        <dbReference type="ChEBI" id="CHEBI:15378"/>
        <dbReference type="ChEBI" id="CHEBI:57856"/>
        <dbReference type="ChEBI" id="CHEBI:59789"/>
        <dbReference type="ChEBI" id="CHEBI:65315"/>
        <dbReference type="ChEBI" id="CHEBI:74502"/>
        <dbReference type="EC" id="2.1.1.193"/>
    </reaction>
</comment>
<evidence type="ECO:0000256" key="2">
    <source>
        <dbReference type="ARBA" id="ARBA00005528"/>
    </source>
</evidence>
<keyword evidence="5 12" id="KW-0963">Cytoplasm</keyword>
<dbReference type="Gene3D" id="3.40.1280.10">
    <property type="match status" value="1"/>
</dbReference>
<evidence type="ECO:0000256" key="6">
    <source>
        <dbReference type="ARBA" id="ARBA00022552"/>
    </source>
</evidence>
<dbReference type="SUPFAM" id="SSF75217">
    <property type="entry name" value="alpha/beta knot"/>
    <property type="match status" value="1"/>
</dbReference>
<dbReference type="PIRSF" id="PIRSF015601">
    <property type="entry name" value="MTase_slr0722"/>
    <property type="match status" value="1"/>
</dbReference>
<comment type="caution">
    <text evidence="15">The sequence shown here is derived from an EMBL/GenBank/DDBJ whole genome shotgun (WGS) entry which is preliminary data.</text>
</comment>
<dbReference type="GO" id="GO:0070042">
    <property type="term" value="F:rRNA (uridine-N3-)-methyltransferase activity"/>
    <property type="evidence" value="ECO:0007669"/>
    <property type="project" value="TreeGrafter"/>
</dbReference>
<dbReference type="GO" id="GO:0070475">
    <property type="term" value="P:rRNA base methylation"/>
    <property type="evidence" value="ECO:0007669"/>
    <property type="project" value="TreeGrafter"/>
</dbReference>
<evidence type="ECO:0000256" key="10">
    <source>
        <dbReference type="ARBA" id="ARBA00025699"/>
    </source>
</evidence>
<dbReference type="InterPro" id="IPR029026">
    <property type="entry name" value="tRNA_m1G_MTases_N"/>
</dbReference>
<gene>
    <name evidence="15" type="ORF">FHS30_000110</name>
</gene>
<evidence type="ECO:0000259" key="13">
    <source>
        <dbReference type="Pfam" id="PF04452"/>
    </source>
</evidence>
<dbReference type="NCBIfam" id="NF008692">
    <property type="entry name" value="PRK11713.1-5"/>
    <property type="match status" value="1"/>
</dbReference>
<dbReference type="EMBL" id="JACHXZ010000001">
    <property type="protein sequence ID" value="MBB3166934.1"/>
    <property type="molecule type" value="Genomic_DNA"/>
</dbReference>
<evidence type="ECO:0000256" key="4">
    <source>
        <dbReference type="ARBA" id="ARBA00013673"/>
    </source>
</evidence>
<dbReference type="Proteomes" id="UP000559987">
    <property type="component" value="Unassembled WGS sequence"/>
</dbReference>
<dbReference type="InterPro" id="IPR046887">
    <property type="entry name" value="RsmE_PUA-like"/>
</dbReference>
<keyword evidence="6 12" id="KW-0698">rRNA processing</keyword>
<accession>A0A839UFW6</accession>
<dbReference type="Pfam" id="PF20260">
    <property type="entry name" value="PUA_4"/>
    <property type="match status" value="1"/>
</dbReference>
<name>A0A839UFW6_9GAMM</name>
<protein>
    <recommendedName>
        <fullName evidence="4 12">Ribosomal RNA small subunit methyltransferase E</fullName>
        <ecNumber evidence="3 12">2.1.1.193</ecNumber>
    </recommendedName>
</protein>
<dbReference type="Pfam" id="PF04452">
    <property type="entry name" value="Methyltrans_RNA"/>
    <property type="match status" value="1"/>
</dbReference>
<comment type="similarity">
    <text evidence="2 12">Belongs to the RNA methyltransferase RsmE family.</text>
</comment>
<dbReference type="EC" id="2.1.1.193" evidence="3 12"/>
<organism evidence="15 16">
    <name type="scientific">Simiduia aestuariiviva</name>
    <dbReference type="NCBI Taxonomy" id="1510459"/>
    <lineage>
        <taxon>Bacteria</taxon>
        <taxon>Pseudomonadati</taxon>
        <taxon>Pseudomonadota</taxon>
        <taxon>Gammaproteobacteria</taxon>
        <taxon>Cellvibrionales</taxon>
        <taxon>Cellvibrionaceae</taxon>
        <taxon>Simiduia</taxon>
    </lineage>
</organism>
<evidence type="ECO:0000256" key="5">
    <source>
        <dbReference type="ARBA" id="ARBA00022490"/>
    </source>
</evidence>
<dbReference type="GO" id="GO:0005737">
    <property type="term" value="C:cytoplasm"/>
    <property type="evidence" value="ECO:0007669"/>
    <property type="project" value="UniProtKB-SubCell"/>
</dbReference>
<evidence type="ECO:0000256" key="9">
    <source>
        <dbReference type="ARBA" id="ARBA00022691"/>
    </source>
</evidence>